<evidence type="ECO:0000256" key="1">
    <source>
        <dbReference type="ARBA" id="ARBA00022801"/>
    </source>
</evidence>
<organism evidence="4 5">
    <name type="scientific">Agrobacterium tumefaciens str. Kerr 14</name>
    <dbReference type="NCBI Taxonomy" id="1183424"/>
    <lineage>
        <taxon>Bacteria</taxon>
        <taxon>Pseudomonadati</taxon>
        <taxon>Pseudomonadota</taxon>
        <taxon>Alphaproteobacteria</taxon>
        <taxon>Hyphomicrobiales</taxon>
        <taxon>Rhizobiaceae</taxon>
        <taxon>Rhizobium/Agrobacterium group</taxon>
        <taxon>Agrobacterium</taxon>
        <taxon>Agrobacterium tumefaciens complex</taxon>
    </lineage>
</organism>
<dbReference type="PANTHER" id="PTHR12304:SF4">
    <property type="entry name" value="URIDINE NUCLEOSIDASE"/>
    <property type="match status" value="1"/>
</dbReference>
<evidence type="ECO:0000256" key="2">
    <source>
        <dbReference type="ARBA" id="ARBA00023295"/>
    </source>
</evidence>
<accession>A0A1S7PSC6</accession>
<evidence type="ECO:0000313" key="4">
    <source>
        <dbReference type="EMBL" id="CUX25669.1"/>
    </source>
</evidence>
<dbReference type="Gene3D" id="3.90.245.10">
    <property type="entry name" value="Ribonucleoside hydrolase-like"/>
    <property type="match status" value="1"/>
</dbReference>
<name>A0A1S7PSC6_AGRTU</name>
<sequence>MTSEHPPLEKSAHLNGGQDMAERRKIIIDTDPGQDDAAAIMLAFASPEEIDILGLCAVAGNVPLKLTSRNIRIICELCGRTDIPVYEGAEKPLVRKPITAEHVHGSTGLDGPVLDEPSMEAQKQHAVDFIIETLMREPAGTVTLCTLGALTNVALALLKAPEIADRVKELVMMGGGFFEGGNITPAAEFNIYVDPQAADIVFRSGMPVVMMPLDVTHQLLTTKARVGRIREIGTRPAIAMAEMLEFFERFDIEKYGSDGGPLHDPSVIAYLVKPELFQGRECNVEIEVHSELTMGMTVVDWWNVTERPANARVMRNVDADGFFELLTERFARL</sequence>
<dbReference type="Proteomes" id="UP000191897">
    <property type="component" value="Unassembled WGS sequence"/>
</dbReference>
<evidence type="ECO:0000259" key="3">
    <source>
        <dbReference type="Pfam" id="PF01156"/>
    </source>
</evidence>
<keyword evidence="1" id="KW-0378">Hydrolase</keyword>
<dbReference type="SUPFAM" id="SSF53590">
    <property type="entry name" value="Nucleoside hydrolase"/>
    <property type="match status" value="1"/>
</dbReference>
<dbReference type="GO" id="GO:0006152">
    <property type="term" value="P:purine nucleoside catabolic process"/>
    <property type="evidence" value="ECO:0007669"/>
    <property type="project" value="TreeGrafter"/>
</dbReference>
<dbReference type="GO" id="GO:0008477">
    <property type="term" value="F:purine nucleosidase activity"/>
    <property type="evidence" value="ECO:0007669"/>
    <property type="project" value="TreeGrafter"/>
</dbReference>
<dbReference type="Pfam" id="PF01156">
    <property type="entry name" value="IU_nuc_hydro"/>
    <property type="match status" value="1"/>
</dbReference>
<dbReference type="InterPro" id="IPR001910">
    <property type="entry name" value="Inosine/uridine_hydrolase_dom"/>
</dbReference>
<proteinExistence type="predicted"/>
<dbReference type="CDD" id="cd02651">
    <property type="entry name" value="nuc_hydro_IU_UC_XIUA"/>
    <property type="match status" value="1"/>
</dbReference>
<dbReference type="InterPro" id="IPR036452">
    <property type="entry name" value="Ribo_hydro-like"/>
</dbReference>
<protein>
    <recommendedName>
        <fullName evidence="3">Inosine/uridine-preferring nucleoside hydrolase domain-containing protein</fullName>
    </recommendedName>
</protein>
<feature type="domain" description="Inosine/uridine-preferring nucleoside hydrolase" evidence="3">
    <location>
        <begin position="26"/>
        <end position="324"/>
    </location>
</feature>
<dbReference type="GO" id="GO:0005829">
    <property type="term" value="C:cytosol"/>
    <property type="evidence" value="ECO:0007669"/>
    <property type="project" value="TreeGrafter"/>
</dbReference>
<dbReference type="AlphaFoldDB" id="A0A1S7PSC6"/>
<keyword evidence="2" id="KW-0326">Glycosidase</keyword>
<dbReference type="PANTHER" id="PTHR12304">
    <property type="entry name" value="INOSINE-URIDINE PREFERRING NUCLEOSIDE HYDROLASE"/>
    <property type="match status" value="1"/>
</dbReference>
<dbReference type="EMBL" id="FBWC01000012">
    <property type="protein sequence ID" value="CUX25669.1"/>
    <property type="molecule type" value="Genomic_DNA"/>
</dbReference>
<reference evidence="4 5" key="1">
    <citation type="submission" date="2016-01" db="EMBL/GenBank/DDBJ databases">
        <authorList>
            <person name="Oliw E.H."/>
        </authorList>
    </citation>
    <scope>NUCLEOTIDE SEQUENCE [LARGE SCALE GENOMIC DNA]</scope>
    <source>
        <strain evidence="4 5">Kerr 14</strain>
    </source>
</reference>
<dbReference type="InterPro" id="IPR023186">
    <property type="entry name" value="IUNH"/>
</dbReference>
<gene>
    <name evidence="4" type="ORF">AGR4C_Cc30050</name>
</gene>
<evidence type="ECO:0000313" key="5">
    <source>
        <dbReference type="Proteomes" id="UP000191897"/>
    </source>
</evidence>